<protein>
    <recommendedName>
        <fullName evidence="9">AAA+ ATPase domain-containing protein</fullName>
    </recommendedName>
</protein>
<dbReference type="CDD" id="cd19499">
    <property type="entry name" value="RecA-like_ClpB_Hsp104-like"/>
    <property type="match status" value="1"/>
</dbReference>
<name>A0A5J9WF88_9POAL</name>
<dbReference type="PANTHER" id="PTHR11638:SF159">
    <property type="entry name" value="AAA+ ATPASE DOMAIN-CONTAINING PROTEIN"/>
    <property type="match status" value="1"/>
</dbReference>
<dbReference type="PANTHER" id="PTHR11638">
    <property type="entry name" value="ATP-DEPENDENT CLP PROTEASE"/>
    <property type="match status" value="1"/>
</dbReference>
<dbReference type="GO" id="GO:0005737">
    <property type="term" value="C:cytoplasm"/>
    <property type="evidence" value="ECO:0007669"/>
    <property type="project" value="TreeGrafter"/>
</dbReference>
<evidence type="ECO:0000259" key="6">
    <source>
        <dbReference type="SMART" id="SM01086"/>
    </source>
</evidence>
<dbReference type="GO" id="GO:0005524">
    <property type="term" value="F:ATP binding"/>
    <property type="evidence" value="ECO:0007669"/>
    <property type="project" value="UniProtKB-KW"/>
</dbReference>
<dbReference type="Pfam" id="PF07724">
    <property type="entry name" value="AAA_2"/>
    <property type="match status" value="1"/>
</dbReference>
<feature type="domain" description="Clp ATPase C-terminal" evidence="6">
    <location>
        <begin position="495"/>
        <end position="587"/>
    </location>
</feature>
<comment type="caution">
    <text evidence="7">The sequence shown here is derived from an EMBL/GenBank/DDBJ whole genome shotgun (WGS) entry which is preliminary data.</text>
</comment>
<evidence type="ECO:0008006" key="9">
    <source>
        <dbReference type="Google" id="ProtNLM"/>
    </source>
</evidence>
<feature type="region of interest" description="Disordered" evidence="4">
    <location>
        <begin position="591"/>
        <end position="645"/>
    </location>
</feature>
<dbReference type="Pfam" id="PF17871">
    <property type="entry name" value="AAA_lid_9"/>
    <property type="match status" value="1"/>
</dbReference>
<evidence type="ECO:0000259" key="5">
    <source>
        <dbReference type="SMART" id="SM00382"/>
    </source>
</evidence>
<evidence type="ECO:0000313" key="7">
    <source>
        <dbReference type="EMBL" id="TVU46626.1"/>
    </source>
</evidence>
<feature type="domain" description="AAA+ ATPase" evidence="5">
    <location>
        <begin position="344"/>
        <end position="505"/>
    </location>
</feature>
<keyword evidence="2" id="KW-0067">ATP-binding</keyword>
<dbReference type="EMBL" id="RWGY01000004">
    <property type="protein sequence ID" value="TVU46626.1"/>
    <property type="molecule type" value="Genomic_DNA"/>
</dbReference>
<keyword evidence="8" id="KW-1185">Reference proteome</keyword>
<dbReference type="CDD" id="cd00009">
    <property type="entry name" value="AAA"/>
    <property type="match status" value="1"/>
</dbReference>
<organism evidence="7 8">
    <name type="scientific">Eragrostis curvula</name>
    <name type="common">weeping love grass</name>
    <dbReference type="NCBI Taxonomy" id="38414"/>
    <lineage>
        <taxon>Eukaryota</taxon>
        <taxon>Viridiplantae</taxon>
        <taxon>Streptophyta</taxon>
        <taxon>Embryophyta</taxon>
        <taxon>Tracheophyta</taxon>
        <taxon>Spermatophyta</taxon>
        <taxon>Magnoliopsida</taxon>
        <taxon>Liliopsida</taxon>
        <taxon>Poales</taxon>
        <taxon>Poaceae</taxon>
        <taxon>PACMAD clade</taxon>
        <taxon>Chloridoideae</taxon>
        <taxon>Eragrostideae</taxon>
        <taxon>Eragrostidinae</taxon>
        <taxon>Eragrostis</taxon>
    </lineage>
</organism>
<dbReference type="InterPro" id="IPR003593">
    <property type="entry name" value="AAA+_ATPase"/>
</dbReference>
<dbReference type="InterPro" id="IPR003959">
    <property type="entry name" value="ATPase_AAA_core"/>
</dbReference>
<dbReference type="SMART" id="SM01086">
    <property type="entry name" value="ClpB_D2-small"/>
    <property type="match status" value="1"/>
</dbReference>
<accession>A0A5J9WF88</accession>
<proteinExistence type="predicted"/>
<reference evidence="7 8" key="1">
    <citation type="journal article" date="2019" name="Sci. Rep.">
        <title>A high-quality genome of Eragrostis curvula grass provides insights into Poaceae evolution and supports new strategies to enhance forage quality.</title>
        <authorList>
            <person name="Carballo J."/>
            <person name="Santos B.A.C.M."/>
            <person name="Zappacosta D."/>
            <person name="Garbus I."/>
            <person name="Selva J.P."/>
            <person name="Gallo C.A."/>
            <person name="Diaz A."/>
            <person name="Albertini E."/>
            <person name="Caccamo M."/>
            <person name="Echenique V."/>
        </authorList>
    </citation>
    <scope>NUCLEOTIDE SEQUENCE [LARGE SCALE GENOMIC DNA]</scope>
    <source>
        <strain evidence="8">cv. Victoria</strain>
        <tissue evidence="7">Leaf</tissue>
    </source>
</reference>
<evidence type="ECO:0000256" key="2">
    <source>
        <dbReference type="ARBA" id="ARBA00022840"/>
    </source>
</evidence>
<dbReference type="Proteomes" id="UP000324897">
    <property type="component" value="Chromosome 5"/>
</dbReference>
<keyword evidence="1" id="KW-0547">Nucleotide-binding</keyword>
<evidence type="ECO:0000256" key="4">
    <source>
        <dbReference type="SAM" id="MobiDB-lite"/>
    </source>
</evidence>
<dbReference type="SMART" id="SM00382">
    <property type="entry name" value="AAA"/>
    <property type="match status" value="2"/>
</dbReference>
<dbReference type="PRINTS" id="PR00300">
    <property type="entry name" value="CLPPROTEASEA"/>
</dbReference>
<feature type="compositionally biased region" description="Low complexity" evidence="4">
    <location>
        <begin position="604"/>
        <end position="616"/>
    </location>
</feature>
<dbReference type="InterPro" id="IPR050130">
    <property type="entry name" value="ClpA_ClpB"/>
</dbReference>
<feature type="domain" description="AAA+ ATPase" evidence="5">
    <location>
        <begin position="72"/>
        <end position="198"/>
    </location>
</feature>
<dbReference type="InterPro" id="IPR027417">
    <property type="entry name" value="P-loop_NTPase"/>
</dbReference>
<dbReference type="GO" id="GO:0034605">
    <property type="term" value="P:cellular response to heat"/>
    <property type="evidence" value="ECO:0007669"/>
    <property type="project" value="TreeGrafter"/>
</dbReference>
<dbReference type="InterPro" id="IPR041546">
    <property type="entry name" value="ClpA/ClpB_AAA_lid"/>
</dbReference>
<dbReference type="InterPro" id="IPR019489">
    <property type="entry name" value="Clp_ATPase_C"/>
</dbReference>
<dbReference type="Gene3D" id="3.40.50.300">
    <property type="entry name" value="P-loop containing nucleotide triphosphate hydrolases"/>
    <property type="match status" value="4"/>
</dbReference>
<dbReference type="InterPro" id="IPR001270">
    <property type="entry name" value="ClpA/B"/>
</dbReference>
<feature type="region of interest" description="Disordered" evidence="4">
    <location>
        <begin position="108"/>
        <end position="131"/>
    </location>
</feature>
<dbReference type="SUPFAM" id="SSF52540">
    <property type="entry name" value="P-loop containing nucleoside triphosphate hydrolases"/>
    <property type="match status" value="2"/>
</dbReference>
<dbReference type="Gramene" id="TVU46626">
    <property type="protein sequence ID" value="TVU46626"/>
    <property type="gene ID" value="EJB05_06173"/>
</dbReference>
<feature type="compositionally biased region" description="Gly residues" evidence="4">
    <location>
        <begin position="108"/>
        <end position="120"/>
    </location>
</feature>
<evidence type="ECO:0000313" key="8">
    <source>
        <dbReference type="Proteomes" id="UP000324897"/>
    </source>
</evidence>
<evidence type="ECO:0000256" key="1">
    <source>
        <dbReference type="ARBA" id="ARBA00022741"/>
    </source>
</evidence>
<evidence type="ECO:0000256" key="3">
    <source>
        <dbReference type="ARBA" id="ARBA00023186"/>
    </source>
</evidence>
<dbReference type="GO" id="GO:0016887">
    <property type="term" value="F:ATP hydrolysis activity"/>
    <property type="evidence" value="ECO:0007669"/>
    <property type="project" value="InterPro"/>
</dbReference>
<dbReference type="AlphaFoldDB" id="A0A5J9WF88"/>
<feature type="non-terminal residue" evidence="7">
    <location>
        <position position="1"/>
    </location>
</feature>
<keyword evidence="3" id="KW-0143">Chaperone</keyword>
<dbReference type="OrthoDB" id="47330at2759"/>
<dbReference type="FunFam" id="3.40.50.300:FF:000025">
    <property type="entry name" value="ATP-dependent Clp protease subunit"/>
    <property type="match status" value="1"/>
</dbReference>
<sequence length="645" mass="70251">MSALLRLRHGAVKLHGGGGPDPSRLLRKASMSSMLERYGHDLTAAAARGGGDPVFGRDKEINRVLTILSRKSKNSAVLVGAAGVGKTAIAEGLARRIARGEVLRHAGGARGGRYRGGGGVQEPEEGGAVRGRNPHVLLGAGLSEGSNVDVSNMLKPALARGQLRCLGATTHDEYQRYFLKDAAFERRFQKVHVPEPTEDDTVAILQKLKPTYEKHHGVKIQKEALVAAVRLSDRYVSARQFPDKAIDLVDEACASARLRTEQLKKEGVLPKDGNKSVVDPEDIAQVVSAWTGIPATRLGRDERTRLLELPERLHRRVLGQDEAVRVVADAVLSSRSGLASPSRSSGSFLFLGPTGVGKTELAKALAEELFGDERALIRVDMSEYVCDSSVSRLIDSAPGMIGCDQGGQLTELVRQRPYSVVLFDEVEKAAPAVFNLFLQILDEGRLTDGQGRTADFTNTIIIMTSNLGARHLVDDDDCPPEDTRERVLAEVKERLRPELINRLDEMLKTVAHRLAGKGIGLNVTDAALDVLLSKTSGEVRTYGARPIRRCVEKDVMKRICRMVVREEVDHGFEIAVDADAEKKDLVFNVRKSSAEEEKKPVQPASDESNASSSNDADVTKSCSVQKPKKPRVKRSTKRPDKAGRC</sequence>
<feature type="compositionally biased region" description="Basic residues" evidence="4">
    <location>
        <begin position="626"/>
        <end position="636"/>
    </location>
</feature>
<gene>
    <name evidence="7" type="ORF">EJB05_06173</name>
</gene>